<sequence>MEIVLLVVLVLGMVGVAIIVNRARVVEEERIRIAKEKAAEEERIRMAKEKAAEEERIRMAKEKAAEEERIRIAKERAAEEEKKRKAKSAKEKGIRELRISNQYCPVCKQLAVDVYTDGSGDCCKCDYTSVQHKNEPLPSSERGVIFTDLRDRGWW</sequence>
<dbReference type="RefSeq" id="WP_123324135.1">
    <property type="nucleotide sequence ID" value="NZ_JBHRSX010000100.1"/>
</dbReference>
<gene>
    <name evidence="2" type="ORF">ACFOEW_19845</name>
</gene>
<name>A0ABV7K108_9ALTE</name>
<feature type="coiled-coil region" evidence="1">
    <location>
        <begin position="36"/>
        <end position="92"/>
    </location>
</feature>
<reference evidence="3" key="1">
    <citation type="journal article" date="2019" name="Int. J. Syst. Evol. Microbiol.">
        <title>The Global Catalogue of Microorganisms (GCM) 10K type strain sequencing project: providing services to taxonomists for standard genome sequencing and annotation.</title>
        <authorList>
            <consortium name="The Broad Institute Genomics Platform"/>
            <consortium name="The Broad Institute Genome Sequencing Center for Infectious Disease"/>
            <person name="Wu L."/>
            <person name="Ma J."/>
        </authorList>
    </citation>
    <scope>NUCLEOTIDE SEQUENCE [LARGE SCALE GENOMIC DNA]</scope>
    <source>
        <strain evidence="3">KCTC 52449</strain>
    </source>
</reference>
<dbReference type="EMBL" id="JBHRSX010000100">
    <property type="protein sequence ID" value="MFC3204064.1"/>
    <property type="molecule type" value="Genomic_DNA"/>
</dbReference>
<organism evidence="2 3">
    <name type="scientific">Alteromonas oceani</name>
    <dbReference type="NCBI Taxonomy" id="2071609"/>
    <lineage>
        <taxon>Bacteria</taxon>
        <taxon>Pseudomonadati</taxon>
        <taxon>Pseudomonadota</taxon>
        <taxon>Gammaproteobacteria</taxon>
        <taxon>Alteromonadales</taxon>
        <taxon>Alteromonadaceae</taxon>
        <taxon>Alteromonas/Salinimonas group</taxon>
        <taxon>Alteromonas</taxon>
    </lineage>
</organism>
<comment type="caution">
    <text evidence="2">The sequence shown here is derived from an EMBL/GenBank/DDBJ whole genome shotgun (WGS) entry which is preliminary data.</text>
</comment>
<keyword evidence="3" id="KW-1185">Reference proteome</keyword>
<protein>
    <submittedName>
        <fullName evidence="2">Uncharacterized protein</fullName>
    </submittedName>
</protein>
<proteinExistence type="predicted"/>
<keyword evidence="1" id="KW-0175">Coiled coil</keyword>
<evidence type="ECO:0000313" key="2">
    <source>
        <dbReference type="EMBL" id="MFC3204064.1"/>
    </source>
</evidence>
<evidence type="ECO:0000256" key="1">
    <source>
        <dbReference type="SAM" id="Coils"/>
    </source>
</evidence>
<accession>A0ABV7K108</accession>
<evidence type="ECO:0000313" key="3">
    <source>
        <dbReference type="Proteomes" id="UP001595477"/>
    </source>
</evidence>
<dbReference type="Proteomes" id="UP001595477">
    <property type="component" value="Unassembled WGS sequence"/>
</dbReference>